<reference evidence="2" key="1">
    <citation type="journal article" date="2014" name="Int. J. Syst. Evol. Microbiol.">
        <title>Complete genome sequence of Corynebacterium casei LMG S-19264T (=DSM 44701T), isolated from a smear-ripened cheese.</title>
        <authorList>
            <consortium name="US DOE Joint Genome Institute (JGI-PGF)"/>
            <person name="Walter F."/>
            <person name="Albersmeier A."/>
            <person name="Kalinowski J."/>
            <person name="Ruckert C."/>
        </authorList>
    </citation>
    <scope>NUCLEOTIDE SEQUENCE</scope>
    <source>
        <strain evidence="2">JCM 4477</strain>
    </source>
</reference>
<dbReference type="Proteomes" id="UP000630718">
    <property type="component" value="Unassembled WGS sequence"/>
</dbReference>
<evidence type="ECO:0000256" key="1">
    <source>
        <dbReference type="SAM" id="MobiDB-lite"/>
    </source>
</evidence>
<sequence>MRTRYVAVGVLAVARPAVVPGLPAQAQEAMSRALSRAVPPASDVPVRAKTSCPDAHGGGPAAGHTMVPIVPAADTARTSAPYWLSRGGFGDSAGPIPEEEKDRDQP</sequence>
<dbReference type="AlphaFoldDB" id="A0A919ACT6"/>
<gene>
    <name evidence="2" type="ORF">GCM10018772_22080</name>
</gene>
<keyword evidence="3" id="KW-1185">Reference proteome</keyword>
<evidence type="ECO:0000313" key="2">
    <source>
        <dbReference type="EMBL" id="GHE97447.1"/>
    </source>
</evidence>
<accession>A0A919ACT6</accession>
<feature type="region of interest" description="Disordered" evidence="1">
    <location>
        <begin position="83"/>
        <end position="106"/>
    </location>
</feature>
<proteinExistence type="predicted"/>
<dbReference type="EMBL" id="BNBI01000004">
    <property type="protein sequence ID" value="GHE97447.1"/>
    <property type="molecule type" value="Genomic_DNA"/>
</dbReference>
<organism evidence="2 3">
    <name type="scientific">Streptomyces fumanus</name>
    <dbReference type="NCBI Taxonomy" id="67302"/>
    <lineage>
        <taxon>Bacteria</taxon>
        <taxon>Bacillati</taxon>
        <taxon>Actinomycetota</taxon>
        <taxon>Actinomycetes</taxon>
        <taxon>Kitasatosporales</taxon>
        <taxon>Streptomycetaceae</taxon>
        <taxon>Streptomyces</taxon>
    </lineage>
</organism>
<name>A0A919ACT6_9ACTN</name>
<evidence type="ECO:0000313" key="3">
    <source>
        <dbReference type="Proteomes" id="UP000630718"/>
    </source>
</evidence>
<reference evidence="2" key="2">
    <citation type="submission" date="2020-09" db="EMBL/GenBank/DDBJ databases">
        <authorList>
            <person name="Sun Q."/>
            <person name="Ohkuma M."/>
        </authorList>
    </citation>
    <scope>NUCLEOTIDE SEQUENCE</scope>
    <source>
        <strain evidence="2">JCM 4477</strain>
    </source>
</reference>
<comment type="caution">
    <text evidence="2">The sequence shown here is derived from an EMBL/GenBank/DDBJ whole genome shotgun (WGS) entry which is preliminary data.</text>
</comment>
<feature type="region of interest" description="Disordered" evidence="1">
    <location>
        <begin position="38"/>
        <end position="66"/>
    </location>
</feature>
<protein>
    <submittedName>
        <fullName evidence="2">Uncharacterized protein</fullName>
    </submittedName>
</protein>